<evidence type="ECO:0000313" key="4">
    <source>
        <dbReference type="Proteomes" id="UP000570595"/>
    </source>
</evidence>
<sequence length="894" mass="99748">MEICNDPDAFPLPTFQSSRFSSWIDVTGFRGCVPNNGSLRWSLHDETFDSDHRLLRLDLLTGHAEANYRLAHRLTDLKLVDELARGINPALPPEQISEELGKIVRVCTPTLPFKASPGWHWLDTKNAVRSRFTSRLKQERKKARQRFFGDLHDYCKCIRHGPSSTSHRKLAEATNAGLSDAQYLLNRLFPRDQHRERNLKRCHIKKQVDPIPPITPEELWYAANKLKSASAPGRDDITGAVLKHTLPTLQGIWLAKLNQILLTGHFPWLWKRGKGVFLPKAGRNLEDPSGWRPLVLTCSSSKLLENIISNRLRYHLQDRLGHQALHGYTCGRSVDSALFRVISAYRSGLKSGKKSRVALITLDQRNAFSCVFHKYIIDTLTKSSSPVPPYLITLIKSYLTGQTIDAKYGDSSGSILLERGVPQGSSLGPTLYLICTLELCEELSNIEGVTVSIFADDISVVITAPTAKALVRIWTKVEGTLKSWACKVGVEFSPQKCNAIIPRKLESPLIYDGIPLPRVKYTKLLGVTIDQRLSFVRHAKTICAEARRRLNILCRLGYERAGLRGKAILATYKTAILPLLWTGSAAWMTPTVCSTPTIQKLLCQVSGLAARLALRGPRTAANSLLTIMAGLIPPHIEVFWFAERRRAAFDSTCWAANILGHELPMGAYVERWTPNPAPPWSPPLSVIIKPRELAISEATSASNKSHSIFTDGSVLLGKSAGVGVAVCLSPDNWVKLHLKASDHCTIAEAELQGILEAVKWIHNTDGFAEGRRWAVYSDSQSALRVLQNWKSRQLHRTAAHIYDLLRDNIPQISLHWTPGHQGVLGNELADQCANLGRTKAQVDIVTDITKSTLKRYATNGIRANTMRWWSKEREALGSTAKEFCYSVCHAARYV</sequence>
<reference evidence="3 4" key="1">
    <citation type="submission" date="2020-04" db="EMBL/GenBank/DDBJ databases">
        <title>Perkinsus olseni comparative genomics.</title>
        <authorList>
            <person name="Bogema D.R."/>
        </authorList>
    </citation>
    <scope>NUCLEOTIDE SEQUENCE [LARGE SCALE GENOMIC DNA]</scope>
    <source>
        <strain evidence="3">ATCC PRA-179</strain>
    </source>
</reference>
<dbReference type="AlphaFoldDB" id="A0A7J6KRY0"/>
<dbReference type="OrthoDB" id="424373at2759"/>
<name>A0A7J6KRY0_PEROL</name>
<dbReference type="Gene3D" id="3.30.420.10">
    <property type="entry name" value="Ribonuclease H-like superfamily/Ribonuclease H"/>
    <property type="match status" value="1"/>
</dbReference>
<feature type="domain" description="Reverse transcriptase" evidence="1">
    <location>
        <begin position="259"/>
        <end position="516"/>
    </location>
</feature>
<dbReference type="InterPro" id="IPR012337">
    <property type="entry name" value="RNaseH-like_sf"/>
</dbReference>
<dbReference type="CDD" id="cd01650">
    <property type="entry name" value="RT_nLTR_like"/>
    <property type="match status" value="1"/>
</dbReference>
<proteinExistence type="predicted"/>
<dbReference type="InterPro" id="IPR000477">
    <property type="entry name" value="RT_dom"/>
</dbReference>
<dbReference type="InterPro" id="IPR036397">
    <property type="entry name" value="RNaseH_sf"/>
</dbReference>
<dbReference type="Pfam" id="PF00078">
    <property type="entry name" value="RVT_1"/>
    <property type="match status" value="1"/>
</dbReference>
<evidence type="ECO:0000259" key="2">
    <source>
        <dbReference type="PROSITE" id="PS50879"/>
    </source>
</evidence>
<dbReference type="Proteomes" id="UP000570595">
    <property type="component" value="Unassembled WGS sequence"/>
</dbReference>
<evidence type="ECO:0000259" key="1">
    <source>
        <dbReference type="PROSITE" id="PS50878"/>
    </source>
</evidence>
<accession>A0A7J6KRY0</accession>
<dbReference type="GO" id="GO:0003676">
    <property type="term" value="F:nucleic acid binding"/>
    <property type="evidence" value="ECO:0007669"/>
    <property type="project" value="InterPro"/>
</dbReference>
<feature type="domain" description="RNase H type-1" evidence="2">
    <location>
        <begin position="702"/>
        <end position="838"/>
    </location>
</feature>
<dbReference type="Pfam" id="PF00075">
    <property type="entry name" value="RNase_H"/>
    <property type="match status" value="1"/>
</dbReference>
<protein>
    <recommendedName>
        <fullName evidence="5">RNA-directed DNA polymerase from mobile element jockey</fullName>
    </recommendedName>
</protein>
<gene>
    <name evidence="3" type="ORF">FOZ61_000805</name>
</gene>
<dbReference type="PANTHER" id="PTHR19446">
    <property type="entry name" value="REVERSE TRANSCRIPTASES"/>
    <property type="match status" value="1"/>
</dbReference>
<evidence type="ECO:0008006" key="5">
    <source>
        <dbReference type="Google" id="ProtNLM"/>
    </source>
</evidence>
<dbReference type="CDD" id="cd09276">
    <property type="entry name" value="Rnase_HI_RT_non_LTR"/>
    <property type="match status" value="1"/>
</dbReference>
<dbReference type="InterPro" id="IPR002156">
    <property type="entry name" value="RNaseH_domain"/>
</dbReference>
<dbReference type="SUPFAM" id="SSF56672">
    <property type="entry name" value="DNA/RNA polymerases"/>
    <property type="match status" value="1"/>
</dbReference>
<organism evidence="3 4">
    <name type="scientific">Perkinsus olseni</name>
    <name type="common">Perkinsus atlanticus</name>
    <dbReference type="NCBI Taxonomy" id="32597"/>
    <lineage>
        <taxon>Eukaryota</taxon>
        <taxon>Sar</taxon>
        <taxon>Alveolata</taxon>
        <taxon>Perkinsozoa</taxon>
        <taxon>Perkinsea</taxon>
        <taxon>Perkinsida</taxon>
        <taxon>Perkinsidae</taxon>
        <taxon>Perkinsus</taxon>
    </lineage>
</organism>
<dbReference type="SUPFAM" id="SSF53098">
    <property type="entry name" value="Ribonuclease H-like"/>
    <property type="match status" value="1"/>
</dbReference>
<dbReference type="EMBL" id="JABAHT010001168">
    <property type="protein sequence ID" value="KAF4649938.1"/>
    <property type="molecule type" value="Genomic_DNA"/>
</dbReference>
<comment type="caution">
    <text evidence="3">The sequence shown here is derived from an EMBL/GenBank/DDBJ whole genome shotgun (WGS) entry which is preliminary data.</text>
</comment>
<dbReference type="InterPro" id="IPR043502">
    <property type="entry name" value="DNA/RNA_pol_sf"/>
</dbReference>
<dbReference type="PROSITE" id="PS50878">
    <property type="entry name" value="RT_POL"/>
    <property type="match status" value="1"/>
</dbReference>
<dbReference type="GO" id="GO:0004523">
    <property type="term" value="F:RNA-DNA hybrid ribonuclease activity"/>
    <property type="evidence" value="ECO:0007669"/>
    <property type="project" value="InterPro"/>
</dbReference>
<evidence type="ECO:0000313" key="3">
    <source>
        <dbReference type="EMBL" id="KAF4649938.1"/>
    </source>
</evidence>
<dbReference type="PROSITE" id="PS50879">
    <property type="entry name" value="RNASE_H_1"/>
    <property type="match status" value="1"/>
</dbReference>
<feature type="non-terminal residue" evidence="3">
    <location>
        <position position="1"/>
    </location>
</feature>